<evidence type="ECO:0000259" key="5">
    <source>
        <dbReference type="Pfam" id="PF02782"/>
    </source>
</evidence>
<keyword evidence="3 6" id="KW-0418">Kinase</keyword>
<dbReference type="OrthoDB" id="9805576at2"/>
<dbReference type="Pfam" id="PF00370">
    <property type="entry name" value="FGGY_N"/>
    <property type="match status" value="1"/>
</dbReference>
<evidence type="ECO:0000256" key="2">
    <source>
        <dbReference type="ARBA" id="ARBA00022679"/>
    </source>
</evidence>
<dbReference type="InterPro" id="IPR018485">
    <property type="entry name" value="FGGY_C"/>
</dbReference>
<evidence type="ECO:0000256" key="3">
    <source>
        <dbReference type="ARBA" id="ARBA00022777"/>
    </source>
</evidence>
<dbReference type="PANTHER" id="PTHR10196">
    <property type="entry name" value="SUGAR KINASE"/>
    <property type="match status" value="1"/>
</dbReference>
<name>A0A1T2L1J5_9GAMM</name>
<feature type="domain" description="Carbohydrate kinase FGGY C-terminal" evidence="5">
    <location>
        <begin position="276"/>
        <end position="419"/>
    </location>
</feature>
<keyword evidence="2" id="KW-0808">Transferase</keyword>
<dbReference type="GO" id="GO:0005997">
    <property type="term" value="P:xylulose metabolic process"/>
    <property type="evidence" value="ECO:0007669"/>
    <property type="project" value="TreeGrafter"/>
</dbReference>
<dbReference type="PANTHER" id="PTHR10196:SF80">
    <property type="entry name" value="D-RIBULOSE KINASE"/>
    <property type="match status" value="1"/>
</dbReference>
<proteinExistence type="inferred from homology"/>
<dbReference type="GO" id="GO:0004856">
    <property type="term" value="F:D-xylulokinase activity"/>
    <property type="evidence" value="ECO:0007669"/>
    <property type="project" value="TreeGrafter"/>
</dbReference>
<dbReference type="InterPro" id="IPR018484">
    <property type="entry name" value="FGGY_N"/>
</dbReference>
<dbReference type="PIRSF" id="PIRSF000538">
    <property type="entry name" value="GlpK"/>
    <property type="match status" value="1"/>
</dbReference>
<dbReference type="GO" id="GO:0005829">
    <property type="term" value="C:cytosol"/>
    <property type="evidence" value="ECO:0007669"/>
    <property type="project" value="TreeGrafter"/>
</dbReference>
<dbReference type="CDD" id="cd07783">
    <property type="entry name" value="ASKHA_NBD_FGGY_SePSK_AtXK1-like"/>
    <property type="match status" value="1"/>
</dbReference>
<dbReference type="InterPro" id="IPR000577">
    <property type="entry name" value="Carb_kinase_FGGY"/>
</dbReference>
<accession>A0A1T2L1J5</accession>
<dbReference type="GO" id="GO:0019150">
    <property type="term" value="F:D-ribulokinase activity"/>
    <property type="evidence" value="ECO:0007669"/>
    <property type="project" value="TreeGrafter"/>
</dbReference>
<dbReference type="AlphaFoldDB" id="A0A1T2L1J5"/>
<organism evidence="6 7">
    <name type="scientific">Solemya pervernicosa gill symbiont</name>
    <dbReference type="NCBI Taxonomy" id="642797"/>
    <lineage>
        <taxon>Bacteria</taxon>
        <taxon>Pseudomonadati</taxon>
        <taxon>Pseudomonadota</taxon>
        <taxon>Gammaproteobacteria</taxon>
        <taxon>sulfur-oxidizing symbionts</taxon>
    </lineage>
</organism>
<dbReference type="InterPro" id="IPR043129">
    <property type="entry name" value="ATPase_NBD"/>
</dbReference>
<dbReference type="Pfam" id="PF02782">
    <property type="entry name" value="FGGY_C"/>
    <property type="match status" value="1"/>
</dbReference>
<dbReference type="SUPFAM" id="SSF53067">
    <property type="entry name" value="Actin-like ATPase domain"/>
    <property type="match status" value="2"/>
</dbReference>
<dbReference type="Gene3D" id="3.30.420.40">
    <property type="match status" value="2"/>
</dbReference>
<protein>
    <submittedName>
        <fullName evidence="6">Carbohydrate kinase</fullName>
    </submittedName>
</protein>
<sequence length="426" mass="46043">MSDPLYIGIDVGTSGCRAIAIDTSRQIVAESAVCMPAPEGNGVEQQQNPEIWWQALSAALKQLGESTDLRNSQAIAVDATSGTLLLCDEIGQPLTLALIYNDSRSRTEAEQIAAIAPPFSGAHGASSSLAKLLHLLPQAEESRYALHQADWLAGRLSGRFGISDENNALKLGYDPMGRCWPEWMAQLGIDKSLLPEVKRPGEPIDKINKFLADQFGLHPDTLIKAGTTDSIAAFIASGAKEVGEAVTSLGSTLVLKVISDYPIYDPLYGIYSHRLGDLWLTGGASNSGGTVLRQFFSNEQMEKLTPQLKPDEHTGLNYYPLPRPGERFPHNDPTLEPRLTPHPEDETRFFQGVLEGIARIECDGYTLLAQSGAPYPSSVRSCGGGARNLVWRDIRQRQLGVPMLEADHLEAAYGAALLALDGLPAS</sequence>
<evidence type="ECO:0000259" key="4">
    <source>
        <dbReference type="Pfam" id="PF00370"/>
    </source>
</evidence>
<dbReference type="EMBL" id="MPRL01000066">
    <property type="protein sequence ID" value="OOZ38967.1"/>
    <property type="molecule type" value="Genomic_DNA"/>
</dbReference>
<reference evidence="6 7" key="1">
    <citation type="submission" date="2016-11" db="EMBL/GenBank/DDBJ databases">
        <title>Mixed transmission modes and dynamic genome evolution in an obligate animal-bacterial symbiosis.</title>
        <authorList>
            <person name="Russell S.L."/>
            <person name="Corbett-Detig R.B."/>
            <person name="Cavanaugh C.M."/>
        </authorList>
    </citation>
    <scope>NUCLEOTIDE SEQUENCE [LARGE SCALE GENOMIC DNA]</scope>
    <source>
        <strain evidence="6">Sveles-Q1</strain>
    </source>
</reference>
<evidence type="ECO:0000313" key="7">
    <source>
        <dbReference type="Proteomes" id="UP000191110"/>
    </source>
</evidence>
<keyword evidence="7" id="KW-1185">Reference proteome</keyword>
<gene>
    <name evidence="6" type="ORF">BOW53_13495</name>
</gene>
<evidence type="ECO:0000313" key="6">
    <source>
        <dbReference type="EMBL" id="OOZ38967.1"/>
    </source>
</evidence>
<comment type="caution">
    <text evidence="6">The sequence shown here is derived from an EMBL/GenBank/DDBJ whole genome shotgun (WGS) entry which is preliminary data.</text>
</comment>
<feature type="domain" description="Carbohydrate kinase FGGY N-terminal" evidence="4">
    <location>
        <begin position="5"/>
        <end position="235"/>
    </location>
</feature>
<comment type="similarity">
    <text evidence="1">Belongs to the FGGY kinase family.</text>
</comment>
<evidence type="ECO:0000256" key="1">
    <source>
        <dbReference type="ARBA" id="ARBA00009156"/>
    </source>
</evidence>
<dbReference type="Proteomes" id="UP000191110">
    <property type="component" value="Unassembled WGS sequence"/>
</dbReference>